<evidence type="ECO:0000313" key="5">
    <source>
        <dbReference type="Proteomes" id="UP001161409"/>
    </source>
</evidence>
<dbReference type="Proteomes" id="UP001161409">
    <property type="component" value="Unassembled WGS sequence"/>
</dbReference>
<dbReference type="CDD" id="cd05233">
    <property type="entry name" value="SDR_c"/>
    <property type="match status" value="1"/>
</dbReference>
<name>A0ABQ5U541_9PROT</name>
<comment type="similarity">
    <text evidence="1 3">Belongs to the short-chain dehydrogenases/reductases (SDR) family.</text>
</comment>
<dbReference type="InterPro" id="IPR002347">
    <property type="entry name" value="SDR_fam"/>
</dbReference>
<dbReference type="PANTHER" id="PTHR43669:SF3">
    <property type="entry name" value="ALCOHOL DEHYDROGENASE, PUTATIVE (AFU_ORTHOLOGUE AFUA_3G03445)-RELATED"/>
    <property type="match status" value="1"/>
</dbReference>
<accession>A0ABQ5U541</accession>
<reference evidence="4" key="1">
    <citation type="journal article" date="2014" name="Int. J. Syst. Evol. Microbiol.">
        <title>Complete genome of a new Firmicutes species belonging to the dominant human colonic microbiota ('Ruminococcus bicirculans') reveals two chromosomes and a selective capacity to utilize plant glucans.</title>
        <authorList>
            <consortium name="NISC Comparative Sequencing Program"/>
            <person name="Wegmann U."/>
            <person name="Louis P."/>
            <person name="Goesmann A."/>
            <person name="Henrissat B."/>
            <person name="Duncan S.H."/>
            <person name="Flint H.J."/>
        </authorList>
    </citation>
    <scope>NUCLEOTIDE SEQUENCE</scope>
    <source>
        <strain evidence="4">NBRC 103408</strain>
    </source>
</reference>
<dbReference type="PANTHER" id="PTHR43669">
    <property type="entry name" value="5-KETO-D-GLUCONATE 5-REDUCTASE"/>
    <property type="match status" value="1"/>
</dbReference>
<proteinExistence type="inferred from homology"/>
<dbReference type="Pfam" id="PF00106">
    <property type="entry name" value="adh_short"/>
    <property type="match status" value="1"/>
</dbReference>
<reference evidence="4" key="2">
    <citation type="submission" date="2023-01" db="EMBL/GenBank/DDBJ databases">
        <title>Draft genome sequence of Sneathiella chinensis strain NBRC 103408.</title>
        <authorList>
            <person name="Sun Q."/>
            <person name="Mori K."/>
        </authorList>
    </citation>
    <scope>NUCLEOTIDE SEQUENCE</scope>
    <source>
        <strain evidence="4">NBRC 103408</strain>
    </source>
</reference>
<dbReference type="SUPFAM" id="SSF51735">
    <property type="entry name" value="NAD(P)-binding Rossmann-fold domains"/>
    <property type="match status" value="1"/>
</dbReference>
<evidence type="ECO:0000313" key="4">
    <source>
        <dbReference type="EMBL" id="GLQ07277.1"/>
    </source>
</evidence>
<sequence>MVTGASSGLGWQFALTLARAGAKVSLAARSTDKLEELAREIEGFDGRALPVRMDVTDVSSISEAVNVAETELGPINILVNNSGISRLSPSEKISEEDFDAVMDTNAKGAFFVAQAVAQSMIRHGHGGKMINIASVAASRVLKQNIAYCMSKAAVQHMTRALADEWGRYKIHVNGINPGYIVTNINREYWETEPGKRLIARLPGRRVGQPEDLDGALLLLAGPGSDFMNGSMIEVDDGLVATGF</sequence>
<dbReference type="InterPro" id="IPR020904">
    <property type="entry name" value="Sc_DH/Rdtase_CS"/>
</dbReference>
<dbReference type="PRINTS" id="PR00081">
    <property type="entry name" value="GDHRDH"/>
</dbReference>
<evidence type="ECO:0000256" key="2">
    <source>
        <dbReference type="ARBA" id="ARBA00023002"/>
    </source>
</evidence>
<dbReference type="EMBL" id="BSNF01000008">
    <property type="protein sequence ID" value="GLQ07277.1"/>
    <property type="molecule type" value="Genomic_DNA"/>
</dbReference>
<dbReference type="PRINTS" id="PR00080">
    <property type="entry name" value="SDRFAMILY"/>
</dbReference>
<gene>
    <name evidence="4" type="ORF">GCM10007924_24980</name>
</gene>
<evidence type="ECO:0000256" key="1">
    <source>
        <dbReference type="ARBA" id="ARBA00006484"/>
    </source>
</evidence>
<organism evidence="4 5">
    <name type="scientific">Sneathiella chinensis</name>
    <dbReference type="NCBI Taxonomy" id="349750"/>
    <lineage>
        <taxon>Bacteria</taxon>
        <taxon>Pseudomonadati</taxon>
        <taxon>Pseudomonadota</taxon>
        <taxon>Alphaproteobacteria</taxon>
        <taxon>Sneathiellales</taxon>
        <taxon>Sneathiellaceae</taxon>
        <taxon>Sneathiella</taxon>
    </lineage>
</organism>
<dbReference type="Gene3D" id="3.40.50.720">
    <property type="entry name" value="NAD(P)-binding Rossmann-like Domain"/>
    <property type="match status" value="1"/>
</dbReference>
<protein>
    <submittedName>
        <fullName evidence="4">Short-chain dehydrogenase/reductase</fullName>
    </submittedName>
</protein>
<dbReference type="InterPro" id="IPR036291">
    <property type="entry name" value="NAD(P)-bd_dom_sf"/>
</dbReference>
<comment type="caution">
    <text evidence="4">The sequence shown here is derived from an EMBL/GenBank/DDBJ whole genome shotgun (WGS) entry which is preliminary data.</text>
</comment>
<dbReference type="PROSITE" id="PS00061">
    <property type="entry name" value="ADH_SHORT"/>
    <property type="match status" value="1"/>
</dbReference>
<keyword evidence="2" id="KW-0560">Oxidoreductase</keyword>
<evidence type="ECO:0000256" key="3">
    <source>
        <dbReference type="RuleBase" id="RU000363"/>
    </source>
</evidence>
<keyword evidence="5" id="KW-1185">Reference proteome</keyword>